<dbReference type="EMBL" id="ANOF01000155">
    <property type="protein sequence ID" value="EMI24503.1"/>
    <property type="molecule type" value="Genomic_DNA"/>
</dbReference>
<protein>
    <submittedName>
        <fullName evidence="1">Uncharacterized protein</fullName>
    </submittedName>
</protein>
<dbReference type="STRING" id="1263868.RESH_04874"/>
<dbReference type="Proteomes" id="UP000011996">
    <property type="component" value="Unassembled WGS sequence"/>
</dbReference>
<evidence type="ECO:0000313" key="1">
    <source>
        <dbReference type="EMBL" id="EMI24503.1"/>
    </source>
</evidence>
<dbReference type="PATRIC" id="fig|1263868.3.peg.5299"/>
<name>M5RYR8_9BACT</name>
<comment type="caution">
    <text evidence="1">The sequence shown here is derived from an EMBL/GenBank/DDBJ whole genome shotgun (WGS) entry which is preliminary data.</text>
</comment>
<dbReference type="AlphaFoldDB" id="M5RYR8"/>
<reference evidence="1 2" key="1">
    <citation type="journal article" date="2013" name="Mar. Genomics">
        <title>Expression of sulfatases in Rhodopirellula baltica and the diversity of sulfatases in the genus Rhodopirellula.</title>
        <authorList>
            <person name="Wegner C.E."/>
            <person name="Richter-Heitmann T."/>
            <person name="Klindworth A."/>
            <person name="Klockow C."/>
            <person name="Richter M."/>
            <person name="Achstetter T."/>
            <person name="Glockner F.O."/>
            <person name="Harder J."/>
        </authorList>
    </citation>
    <scope>NUCLEOTIDE SEQUENCE [LARGE SCALE GENOMIC DNA]</scope>
    <source>
        <strain evidence="1 2">SH398</strain>
    </source>
</reference>
<gene>
    <name evidence="1" type="ORF">RESH_04874</name>
</gene>
<organism evidence="1 2">
    <name type="scientific">Rhodopirellula europaea SH398</name>
    <dbReference type="NCBI Taxonomy" id="1263868"/>
    <lineage>
        <taxon>Bacteria</taxon>
        <taxon>Pseudomonadati</taxon>
        <taxon>Planctomycetota</taxon>
        <taxon>Planctomycetia</taxon>
        <taxon>Pirellulales</taxon>
        <taxon>Pirellulaceae</taxon>
        <taxon>Rhodopirellula</taxon>
    </lineage>
</organism>
<sequence length="42" mass="4554">MMRWFASGFGLVSANSRFIIHDGPIRGGILNFNMVLGVSTPS</sequence>
<proteinExistence type="predicted"/>
<accession>M5RYR8</accession>
<evidence type="ECO:0000313" key="2">
    <source>
        <dbReference type="Proteomes" id="UP000011996"/>
    </source>
</evidence>